<protein>
    <submittedName>
        <fullName evidence="2">RHS repeat-associated core domain-containing protein</fullName>
    </submittedName>
</protein>
<evidence type="ECO:0000313" key="3">
    <source>
        <dbReference type="Proteomes" id="UP001046350"/>
    </source>
</evidence>
<dbReference type="NCBIfam" id="TIGR03696">
    <property type="entry name" value="Rhs_assc_core"/>
    <property type="match status" value="1"/>
</dbReference>
<name>A0ABX8N7V8_9PSED</name>
<dbReference type="EMBL" id="CP077076">
    <property type="protein sequence ID" value="QXH51925.1"/>
    <property type="molecule type" value="Genomic_DNA"/>
</dbReference>
<dbReference type="InterPro" id="IPR022385">
    <property type="entry name" value="Rhs_assc_core"/>
</dbReference>
<dbReference type="Proteomes" id="UP001046350">
    <property type="component" value="Chromosome"/>
</dbReference>
<accession>A0ABX8N7V8</accession>
<gene>
    <name evidence="2" type="ORF">KSS94_01910</name>
</gene>
<feature type="coiled-coil region" evidence="1">
    <location>
        <begin position="182"/>
        <end position="233"/>
    </location>
</feature>
<reference evidence="2" key="1">
    <citation type="journal article" date="2021" name="Microorganisms">
        <title>The Ever-Expanding Pseudomonas Genus: Description of 43 New Species and Partition of the Pseudomonas putida Group.</title>
        <authorList>
            <person name="Girard L."/>
            <person name="Lood C."/>
            <person name="Hofte M."/>
            <person name="Vandamme P."/>
            <person name="Rokni-Zadeh H."/>
            <person name="van Noort V."/>
            <person name="Lavigne R."/>
            <person name="De Mot R."/>
        </authorList>
    </citation>
    <scope>NUCLEOTIDE SEQUENCE</scope>
    <source>
        <strain evidence="2">COW40</strain>
    </source>
</reference>
<organism evidence="2 3">
    <name type="scientific">Pseudomonas fakonensis</name>
    <dbReference type="NCBI Taxonomy" id="2842355"/>
    <lineage>
        <taxon>Bacteria</taxon>
        <taxon>Pseudomonadati</taxon>
        <taxon>Pseudomonadota</taxon>
        <taxon>Gammaproteobacteria</taxon>
        <taxon>Pseudomonadales</taxon>
        <taxon>Pseudomonadaceae</taxon>
        <taxon>Pseudomonas</taxon>
    </lineage>
</organism>
<sequence>MAFSNYAYCPFGFRQHDAASPPALGFNGECLDRYSRTYLLGNGYRPYSPILMRFMAPDSWSPFGKGGLNSYIYCTSDPVNRSDPSGHAGLPPLRRLRLAPEHIPHIEPEVVVINPRVQNWVQAVPPNRPRNPLAYNGGDRYFAPRGEGNVPLAANQNLNPVLPRMNLQQPRQARQAIDLDHAQRLHSELAEASQHIQTYERNIGHLQPGSALYQDYSRDIVRIAQRVEEIRQQLGDEQLRWNF</sequence>
<proteinExistence type="predicted"/>
<evidence type="ECO:0000313" key="2">
    <source>
        <dbReference type="EMBL" id="QXH51925.1"/>
    </source>
</evidence>
<keyword evidence="1" id="KW-0175">Coiled coil</keyword>
<keyword evidence="3" id="KW-1185">Reference proteome</keyword>
<evidence type="ECO:0000256" key="1">
    <source>
        <dbReference type="SAM" id="Coils"/>
    </source>
</evidence>